<sequence length="89" mass="9323">MAAENKTSDPDQPNPNESGQVPQDCRADPQAGQGNTKPETQESMAKRLERCKGVLKPPPTGDSQTDLPPPDTGKTPIIPPGAIPGQPAK</sequence>
<feature type="compositionally biased region" description="Pro residues" evidence="1">
    <location>
        <begin position="67"/>
        <end position="82"/>
    </location>
</feature>
<organism evidence="2 3">
    <name type="scientific">Phyllobacterium salinisoli</name>
    <dbReference type="NCBI Taxonomy" id="1899321"/>
    <lineage>
        <taxon>Bacteria</taxon>
        <taxon>Pseudomonadati</taxon>
        <taxon>Pseudomonadota</taxon>
        <taxon>Alphaproteobacteria</taxon>
        <taxon>Hyphomicrobiales</taxon>
        <taxon>Phyllobacteriaceae</taxon>
        <taxon>Phyllobacterium</taxon>
    </lineage>
</organism>
<dbReference type="Proteomes" id="UP000253420">
    <property type="component" value="Unassembled WGS sequence"/>
</dbReference>
<evidence type="ECO:0000256" key="1">
    <source>
        <dbReference type="SAM" id="MobiDB-lite"/>
    </source>
</evidence>
<dbReference type="EMBL" id="QOZG01000002">
    <property type="protein sequence ID" value="RCS25114.1"/>
    <property type="molecule type" value="Genomic_DNA"/>
</dbReference>
<feature type="region of interest" description="Disordered" evidence="1">
    <location>
        <begin position="1"/>
        <end position="89"/>
    </location>
</feature>
<name>A0A368K7D6_9HYPH</name>
<feature type="compositionally biased region" description="Polar residues" evidence="1">
    <location>
        <begin position="10"/>
        <end position="21"/>
    </location>
</feature>
<comment type="caution">
    <text evidence="2">The sequence shown here is derived from an EMBL/GenBank/DDBJ whole genome shotgun (WGS) entry which is preliminary data.</text>
</comment>
<feature type="compositionally biased region" description="Polar residues" evidence="1">
    <location>
        <begin position="32"/>
        <end position="43"/>
    </location>
</feature>
<protein>
    <submittedName>
        <fullName evidence="2">Uncharacterized protein</fullName>
    </submittedName>
</protein>
<proteinExistence type="predicted"/>
<gene>
    <name evidence="2" type="ORF">DUT91_06720</name>
</gene>
<evidence type="ECO:0000313" key="3">
    <source>
        <dbReference type="Proteomes" id="UP000253420"/>
    </source>
</evidence>
<keyword evidence="3" id="KW-1185">Reference proteome</keyword>
<dbReference type="AlphaFoldDB" id="A0A368K7D6"/>
<accession>A0A368K7D6</accession>
<reference evidence="2 3" key="1">
    <citation type="submission" date="2018-07" db="EMBL/GenBank/DDBJ databases">
        <title>The draft genome of Phyllobacterium salinisoli.</title>
        <authorList>
            <person name="Liu L."/>
            <person name="Li L."/>
            <person name="Zhang X."/>
            <person name="Liang L."/>
        </authorList>
    </citation>
    <scope>NUCLEOTIDE SEQUENCE [LARGE SCALE GENOMIC DNA]</scope>
    <source>
        <strain evidence="2 3">LLAN61</strain>
    </source>
</reference>
<evidence type="ECO:0000313" key="2">
    <source>
        <dbReference type="EMBL" id="RCS25114.1"/>
    </source>
</evidence>